<feature type="transmembrane region" description="Helical" evidence="1">
    <location>
        <begin position="32"/>
        <end position="51"/>
    </location>
</feature>
<dbReference type="AlphaFoldDB" id="A0A840Y1G5"/>
<dbReference type="Proteomes" id="UP000580654">
    <property type="component" value="Unassembled WGS sequence"/>
</dbReference>
<name>A0A840Y1G5_9PROT</name>
<keyword evidence="1" id="KW-0472">Membrane</keyword>
<accession>A0A840Y1G5</accession>
<keyword evidence="1" id="KW-1133">Transmembrane helix</keyword>
<dbReference type="Gene3D" id="1.20.5.160">
    <property type="entry name" value="Bacterial aa3 type cytochrome c oxidase subunit IV"/>
    <property type="match status" value="1"/>
</dbReference>
<evidence type="ECO:0000313" key="4">
    <source>
        <dbReference type="Proteomes" id="UP000580654"/>
    </source>
</evidence>
<dbReference type="InterPro" id="IPR012422">
    <property type="entry name" value="Cyt_c_oxidase_su4_bac-aa3"/>
</dbReference>
<comment type="caution">
    <text evidence="3">The sequence shown here is derived from an EMBL/GenBank/DDBJ whole genome shotgun (WGS) entry which is preliminary data.</text>
</comment>
<keyword evidence="4" id="KW-1185">Reference proteome</keyword>
<evidence type="ECO:0000259" key="2">
    <source>
        <dbReference type="Pfam" id="PF07835"/>
    </source>
</evidence>
<sequence length="52" mass="5732">MADAPQHIDFVEVKAKDIIAERQTGWAMFTRATAWGIGAIVVLLIALKLFFG</sequence>
<organism evidence="3 4">
    <name type="scientific">Muricoccus pecuniae</name>
    <dbReference type="NCBI Taxonomy" id="693023"/>
    <lineage>
        <taxon>Bacteria</taxon>
        <taxon>Pseudomonadati</taxon>
        <taxon>Pseudomonadota</taxon>
        <taxon>Alphaproteobacteria</taxon>
        <taxon>Acetobacterales</taxon>
        <taxon>Roseomonadaceae</taxon>
        <taxon>Muricoccus</taxon>
    </lineage>
</organism>
<proteinExistence type="predicted"/>
<dbReference type="EMBL" id="JACIJD010000011">
    <property type="protein sequence ID" value="MBB5694565.1"/>
    <property type="molecule type" value="Genomic_DNA"/>
</dbReference>
<dbReference type="InterPro" id="IPR036596">
    <property type="entry name" value="Cyt-C_aa3_sf"/>
</dbReference>
<gene>
    <name evidence="3" type="ORF">FHS87_002617</name>
</gene>
<reference evidence="3 4" key="1">
    <citation type="submission" date="2020-08" db="EMBL/GenBank/DDBJ databases">
        <title>Genomic Encyclopedia of Type Strains, Phase IV (KMG-IV): sequencing the most valuable type-strain genomes for metagenomic binning, comparative biology and taxonomic classification.</title>
        <authorList>
            <person name="Goeker M."/>
        </authorList>
    </citation>
    <scope>NUCLEOTIDE SEQUENCE [LARGE SCALE GENOMIC DNA]</scope>
    <source>
        <strain evidence="3 4">DSM 25622</strain>
    </source>
</reference>
<keyword evidence="1" id="KW-0812">Transmembrane</keyword>
<evidence type="ECO:0000256" key="1">
    <source>
        <dbReference type="SAM" id="Phobius"/>
    </source>
</evidence>
<protein>
    <recommendedName>
        <fullName evidence="2">Cytochrome c oxidase subunit IV bacterial aa3 type domain-containing protein</fullName>
    </recommendedName>
</protein>
<dbReference type="Pfam" id="PF07835">
    <property type="entry name" value="COX4_pro_2"/>
    <property type="match status" value="1"/>
</dbReference>
<evidence type="ECO:0000313" key="3">
    <source>
        <dbReference type="EMBL" id="MBB5694565.1"/>
    </source>
</evidence>
<dbReference type="RefSeq" id="WP_184518864.1">
    <property type="nucleotide sequence ID" value="NZ_JACIJD010000011.1"/>
</dbReference>
<feature type="domain" description="Cytochrome c oxidase subunit IV bacterial aa3 type" evidence="2">
    <location>
        <begin position="19"/>
        <end position="51"/>
    </location>
</feature>